<evidence type="ECO:0000256" key="7">
    <source>
        <dbReference type="RuleBase" id="RU000416"/>
    </source>
</evidence>
<keyword evidence="5" id="KW-0680">Restriction system</keyword>
<dbReference type="PROSITE" id="PS51679">
    <property type="entry name" value="SAM_MT_C5"/>
    <property type="match status" value="1"/>
</dbReference>
<dbReference type="EC" id="2.1.1.37" evidence="1"/>
<dbReference type="GO" id="GO:0003886">
    <property type="term" value="F:DNA (cytosine-5-)-methyltransferase activity"/>
    <property type="evidence" value="ECO:0007669"/>
    <property type="project" value="UniProtKB-EC"/>
</dbReference>
<proteinExistence type="inferred from homology"/>
<dbReference type="SUPFAM" id="SSF53335">
    <property type="entry name" value="S-adenosyl-L-methionine-dependent methyltransferases"/>
    <property type="match status" value="1"/>
</dbReference>
<reference evidence="8 9" key="1">
    <citation type="submission" date="2018-07" db="EMBL/GenBank/DDBJ databases">
        <title>New species, Clostridium PI-S10-A1B.</title>
        <authorList>
            <person name="Krishna G."/>
            <person name="Summeta K."/>
            <person name="Shikha S."/>
            <person name="Prabhu P.B."/>
            <person name="Suresh K."/>
        </authorList>
    </citation>
    <scope>NUCLEOTIDE SEQUENCE [LARGE SCALE GENOMIC DNA]</scope>
    <source>
        <strain evidence="8 9">PI-S10-A1B</strain>
    </source>
</reference>
<evidence type="ECO:0000256" key="6">
    <source>
        <dbReference type="PROSITE-ProRule" id="PRU01016"/>
    </source>
</evidence>
<dbReference type="OrthoDB" id="9813719at2"/>
<dbReference type="PANTHER" id="PTHR10629">
    <property type="entry name" value="CYTOSINE-SPECIFIC METHYLTRANSFERASE"/>
    <property type="match status" value="1"/>
</dbReference>
<dbReference type="Proteomes" id="UP000260680">
    <property type="component" value="Unassembled WGS sequence"/>
</dbReference>
<evidence type="ECO:0000256" key="3">
    <source>
        <dbReference type="ARBA" id="ARBA00022679"/>
    </source>
</evidence>
<gene>
    <name evidence="8" type="ORF">DS742_25685</name>
</gene>
<dbReference type="PANTHER" id="PTHR10629:SF52">
    <property type="entry name" value="DNA (CYTOSINE-5)-METHYLTRANSFERASE 1"/>
    <property type="match status" value="1"/>
</dbReference>
<sequence length="443" mass="50404">MLPKVIDLFSGCGGLALGFEKAGFDIVAGIELMPEACKTISYNLAWRYGKEETHICGDITEIEGDIFKEKIGDEGCIIIGGPPCQAYSMAGRGKLRSLGEDRINTKDLRGFLYQDFLRFVFAMDARAVVMENVPESTNFGGLNIPEIVCKELSEKGYNAFWTILNSADFGVPQVRERVFVIAIKENEKKEVSLPIPTNKNNGDELTQHQKRFEGYKQFTYFKSPVDGNKAGLPWTTIVEAFSDLPVIFPTADSKYKLVSLNIEYPYKSKANNEFQKIMRTWYGKENYGVTANAFRKNTRDFPIFSRMKQGDNYIAASKIANELFSKEAKVFGYEKNSEEYLKLYNKMVPQYDREKFENKWRRLDETKLSHTLVAHLAKDTYSHIHPWEPRGITVREAARIQSFPDDFFFNCSMGDAYKQIGNAVPPLLSLGVAKTVFSAFRED</sequence>
<dbReference type="GO" id="GO:0003677">
    <property type="term" value="F:DNA binding"/>
    <property type="evidence" value="ECO:0007669"/>
    <property type="project" value="TreeGrafter"/>
</dbReference>
<dbReference type="InterPro" id="IPR031303">
    <property type="entry name" value="C5_meth_CS"/>
</dbReference>
<protein>
    <recommendedName>
        <fullName evidence="1">DNA (cytosine-5-)-methyltransferase</fullName>
        <ecNumber evidence="1">2.1.1.37</ecNumber>
    </recommendedName>
</protein>
<dbReference type="GO" id="GO:0044027">
    <property type="term" value="P:negative regulation of gene expression via chromosomal CpG island methylation"/>
    <property type="evidence" value="ECO:0007669"/>
    <property type="project" value="TreeGrafter"/>
</dbReference>
<feature type="active site" evidence="6">
    <location>
        <position position="84"/>
    </location>
</feature>
<evidence type="ECO:0000256" key="1">
    <source>
        <dbReference type="ARBA" id="ARBA00011975"/>
    </source>
</evidence>
<dbReference type="AlphaFoldDB" id="A0A3E2N4T7"/>
<dbReference type="NCBIfam" id="TIGR00675">
    <property type="entry name" value="dcm"/>
    <property type="match status" value="1"/>
</dbReference>
<evidence type="ECO:0000256" key="4">
    <source>
        <dbReference type="ARBA" id="ARBA00022691"/>
    </source>
</evidence>
<dbReference type="InterPro" id="IPR050390">
    <property type="entry name" value="C5-Methyltransferase"/>
</dbReference>
<dbReference type="RefSeq" id="WP_117419783.1">
    <property type="nucleotide sequence ID" value="NZ_QOHO01000107.1"/>
</dbReference>
<evidence type="ECO:0000313" key="8">
    <source>
        <dbReference type="EMBL" id="RFZ76000.1"/>
    </source>
</evidence>
<dbReference type="Pfam" id="PF00145">
    <property type="entry name" value="DNA_methylase"/>
    <property type="match status" value="1"/>
</dbReference>
<comment type="similarity">
    <text evidence="6 7">Belongs to the class I-like SAM-binding methyltransferase superfamily. C5-methyltransferase family.</text>
</comment>
<evidence type="ECO:0000256" key="2">
    <source>
        <dbReference type="ARBA" id="ARBA00022603"/>
    </source>
</evidence>
<dbReference type="EMBL" id="QOHO01000107">
    <property type="protein sequence ID" value="RFZ76000.1"/>
    <property type="molecule type" value="Genomic_DNA"/>
</dbReference>
<dbReference type="InterPro" id="IPR001525">
    <property type="entry name" value="C5_MeTfrase"/>
</dbReference>
<comment type="caution">
    <text evidence="8">The sequence shown here is derived from an EMBL/GenBank/DDBJ whole genome shotgun (WGS) entry which is preliminary data.</text>
</comment>
<organism evidence="8 9">
    <name type="scientific">Lacrimispora amygdalina</name>
    <dbReference type="NCBI Taxonomy" id="253257"/>
    <lineage>
        <taxon>Bacteria</taxon>
        <taxon>Bacillati</taxon>
        <taxon>Bacillota</taxon>
        <taxon>Clostridia</taxon>
        <taxon>Lachnospirales</taxon>
        <taxon>Lachnospiraceae</taxon>
        <taxon>Lacrimispora</taxon>
    </lineage>
</organism>
<dbReference type="Gene3D" id="3.40.50.150">
    <property type="entry name" value="Vaccinia Virus protein VP39"/>
    <property type="match status" value="1"/>
</dbReference>
<dbReference type="Gene3D" id="3.90.120.10">
    <property type="entry name" value="DNA Methylase, subunit A, domain 2"/>
    <property type="match status" value="1"/>
</dbReference>
<dbReference type="InterPro" id="IPR029063">
    <property type="entry name" value="SAM-dependent_MTases_sf"/>
</dbReference>
<evidence type="ECO:0000313" key="9">
    <source>
        <dbReference type="Proteomes" id="UP000260680"/>
    </source>
</evidence>
<evidence type="ECO:0000256" key="5">
    <source>
        <dbReference type="ARBA" id="ARBA00022747"/>
    </source>
</evidence>
<dbReference type="PROSITE" id="PS00095">
    <property type="entry name" value="C5_MTASE_2"/>
    <property type="match status" value="1"/>
</dbReference>
<dbReference type="GO" id="GO:0032259">
    <property type="term" value="P:methylation"/>
    <property type="evidence" value="ECO:0007669"/>
    <property type="project" value="UniProtKB-KW"/>
</dbReference>
<dbReference type="GO" id="GO:0009307">
    <property type="term" value="P:DNA restriction-modification system"/>
    <property type="evidence" value="ECO:0007669"/>
    <property type="project" value="UniProtKB-KW"/>
</dbReference>
<keyword evidence="4 6" id="KW-0949">S-adenosyl-L-methionine</keyword>
<name>A0A3E2N4T7_9FIRM</name>
<keyword evidence="3 6" id="KW-0808">Transferase</keyword>
<accession>A0A3E2N4T7</accession>
<keyword evidence="2 6" id="KW-0489">Methyltransferase</keyword>
<dbReference type="PRINTS" id="PR00105">
    <property type="entry name" value="C5METTRFRASE"/>
</dbReference>